<keyword evidence="2 7" id="KW-0812">Transmembrane</keyword>
<dbReference type="GO" id="GO:0016020">
    <property type="term" value="C:membrane"/>
    <property type="evidence" value="ECO:0007669"/>
    <property type="project" value="UniProtKB-SubCell"/>
</dbReference>
<organism evidence="10 11">
    <name type="scientific">Thiocystis violascens (strain ATCC 17096 / DSM 198 / 6111)</name>
    <name type="common">Chromatium violascens</name>
    <dbReference type="NCBI Taxonomy" id="765911"/>
    <lineage>
        <taxon>Bacteria</taxon>
        <taxon>Pseudomonadati</taxon>
        <taxon>Pseudomonadota</taxon>
        <taxon>Gammaproteobacteria</taxon>
        <taxon>Chromatiales</taxon>
        <taxon>Chromatiaceae</taxon>
        <taxon>Thiocystis</taxon>
    </lineage>
</organism>
<dbReference type="RefSeq" id="WP_014778299.1">
    <property type="nucleotide sequence ID" value="NC_018012.1"/>
</dbReference>
<dbReference type="Proteomes" id="UP000006062">
    <property type="component" value="Chromosome"/>
</dbReference>
<dbReference type="Pfam" id="PF08239">
    <property type="entry name" value="SH3_3"/>
    <property type="match status" value="1"/>
</dbReference>
<feature type="signal peptide" evidence="8">
    <location>
        <begin position="1"/>
        <end position="22"/>
    </location>
</feature>
<dbReference type="EMBL" id="CP003154">
    <property type="protein sequence ID" value="AFL73840.1"/>
    <property type="molecule type" value="Genomic_DNA"/>
</dbReference>
<gene>
    <name evidence="10" type="ordered locus">Thivi_1871</name>
</gene>
<dbReference type="Gene3D" id="2.30.30.40">
    <property type="entry name" value="SH3 Domains"/>
    <property type="match status" value="1"/>
</dbReference>
<keyword evidence="3 8" id="KW-0732">Signal</keyword>
<accession>I3YA22</accession>
<dbReference type="InterPro" id="IPR003646">
    <property type="entry name" value="SH3-like_bac-type"/>
</dbReference>
<dbReference type="KEGG" id="tvi:Thivi_1871"/>
<dbReference type="PROSITE" id="PS51781">
    <property type="entry name" value="SH3B"/>
    <property type="match status" value="1"/>
</dbReference>
<dbReference type="NCBIfam" id="TIGR04211">
    <property type="entry name" value="SH3_and_anchor"/>
    <property type="match status" value="1"/>
</dbReference>
<evidence type="ECO:0000256" key="8">
    <source>
        <dbReference type="SAM" id="SignalP"/>
    </source>
</evidence>
<evidence type="ECO:0000256" key="1">
    <source>
        <dbReference type="ARBA" id="ARBA00004167"/>
    </source>
</evidence>
<proteinExistence type="predicted"/>
<comment type="subcellular location">
    <subcellularLocation>
        <location evidence="1">Membrane</location>
        <topology evidence="1">Single-pass membrane protein</topology>
    </subcellularLocation>
</comment>
<protein>
    <submittedName>
        <fullName evidence="10">SH3 domain protein</fullName>
    </submittedName>
</protein>
<name>I3YA22_THIV6</name>
<evidence type="ECO:0000259" key="9">
    <source>
        <dbReference type="PROSITE" id="PS51781"/>
    </source>
</evidence>
<dbReference type="InterPro" id="IPR016476">
    <property type="entry name" value="SH3_dom_pro"/>
</dbReference>
<evidence type="ECO:0000256" key="4">
    <source>
        <dbReference type="ARBA" id="ARBA00022989"/>
    </source>
</evidence>
<evidence type="ECO:0000256" key="5">
    <source>
        <dbReference type="ARBA" id="ARBA00023136"/>
    </source>
</evidence>
<dbReference type="AlphaFoldDB" id="I3YA22"/>
<feature type="coiled-coil region" evidence="6">
    <location>
        <begin position="87"/>
        <end position="190"/>
    </location>
</feature>
<evidence type="ECO:0000256" key="2">
    <source>
        <dbReference type="ARBA" id="ARBA00022692"/>
    </source>
</evidence>
<keyword evidence="4 7" id="KW-1133">Transmembrane helix</keyword>
<dbReference type="STRING" id="765911.Thivi_1871"/>
<feature type="chain" id="PRO_5003682418" evidence="8">
    <location>
        <begin position="23"/>
        <end position="225"/>
    </location>
</feature>
<dbReference type="HOGENOM" id="CLU_094106_1_1_6"/>
<evidence type="ECO:0000256" key="6">
    <source>
        <dbReference type="SAM" id="Coils"/>
    </source>
</evidence>
<reference evidence="10 11" key="1">
    <citation type="submission" date="2012-06" db="EMBL/GenBank/DDBJ databases">
        <title>Complete sequence of Thiocystis violascens DSM 198.</title>
        <authorList>
            <consortium name="US DOE Joint Genome Institute"/>
            <person name="Lucas S."/>
            <person name="Han J."/>
            <person name="Lapidus A."/>
            <person name="Cheng J.-F."/>
            <person name="Goodwin L."/>
            <person name="Pitluck S."/>
            <person name="Peters L."/>
            <person name="Ovchinnikova G."/>
            <person name="Teshima H."/>
            <person name="Detter J.C."/>
            <person name="Han C."/>
            <person name="Tapia R."/>
            <person name="Land M."/>
            <person name="Hauser L."/>
            <person name="Kyrpides N."/>
            <person name="Ivanova N."/>
            <person name="Pagani I."/>
            <person name="Vogl K."/>
            <person name="Liu Z."/>
            <person name="Frigaard N.-U."/>
            <person name="Bryant D."/>
            <person name="Woyke T."/>
        </authorList>
    </citation>
    <scope>NUCLEOTIDE SEQUENCE [LARGE SCALE GENOMIC DNA]</scope>
    <source>
        <strain evidence="11">ATCC 17096 / DSM 198 / 6111</strain>
    </source>
</reference>
<evidence type="ECO:0000313" key="10">
    <source>
        <dbReference type="EMBL" id="AFL73840.1"/>
    </source>
</evidence>
<dbReference type="eggNOG" id="COG4991">
    <property type="taxonomic scope" value="Bacteria"/>
</dbReference>
<feature type="transmembrane region" description="Helical" evidence="7">
    <location>
        <begin position="192"/>
        <end position="210"/>
    </location>
</feature>
<sequence>MGRFPLFMLIVVGALSTAPAQAETQYVTDQLQITMRAGESTRYKIIRMLESGTPLDVLSVNQTTEYARVRTEDGKLGYVLISQLQKEPAARAQIANLQTQLAELKQAPDALAAKLSKLQSEHAILIEDAQALKQAKQQLEQELATIRHASANVLEITNERDRLRIQASELTREREELMQEQTEARNQIKQRWFMLGAAVLFGGVLLGLLLPHLKFRRRKSSWGSF</sequence>
<feature type="domain" description="SH3b" evidence="9">
    <location>
        <begin position="22"/>
        <end position="88"/>
    </location>
</feature>
<keyword evidence="11" id="KW-1185">Reference proteome</keyword>
<keyword evidence="5 7" id="KW-0472">Membrane</keyword>
<evidence type="ECO:0000313" key="11">
    <source>
        <dbReference type="Proteomes" id="UP000006062"/>
    </source>
</evidence>
<evidence type="ECO:0000256" key="3">
    <source>
        <dbReference type="ARBA" id="ARBA00022729"/>
    </source>
</evidence>
<dbReference type="SMART" id="SM00287">
    <property type="entry name" value="SH3b"/>
    <property type="match status" value="1"/>
</dbReference>
<keyword evidence="6" id="KW-0175">Coiled coil</keyword>
<evidence type="ECO:0000256" key="7">
    <source>
        <dbReference type="SAM" id="Phobius"/>
    </source>
</evidence>